<evidence type="ECO:0000313" key="1">
    <source>
        <dbReference type="EMBL" id="ETM02369.1"/>
    </source>
</evidence>
<reference evidence="1" key="1">
    <citation type="submission" date="2013-11" db="EMBL/GenBank/DDBJ databases">
        <title>The Genome Sequence of Phytophthora parasitica CHvinca01.</title>
        <authorList>
            <consortium name="The Broad Institute Genomics Platform"/>
            <person name="Russ C."/>
            <person name="Tyler B."/>
            <person name="Panabieres F."/>
            <person name="Shan W."/>
            <person name="Tripathy S."/>
            <person name="Grunwald N."/>
            <person name="Machado M."/>
            <person name="Johnson C.S."/>
            <person name="Arredondo F."/>
            <person name="Hong C."/>
            <person name="Coffey M."/>
            <person name="Young S.K."/>
            <person name="Zeng Q."/>
            <person name="Gargeya S."/>
            <person name="Fitzgerald M."/>
            <person name="Abouelleil A."/>
            <person name="Alvarado L."/>
            <person name="Chapman S.B."/>
            <person name="Gainer-Dewar J."/>
            <person name="Goldberg J."/>
            <person name="Griggs A."/>
            <person name="Gujja S."/>
            <person name="Hansen M."/>
            <person name="Howarth C."/>
            <person name="Imamovic A."/>
            <person name="Ireland A."/>
            <person name="Larimer J."/>
            <person name="McCowan C."/>
            <person name="Murphy C."/>
            <person name="Pearson M."/>
            <person name="Poon T.W."/>
            <person name="Priest M."/>
            <person name="Roberts A."/>
            <person name="Saif S."/>
            <person name="Shea T."/>
            <person name="Sykes S."/>
            <person name="Wortman J."/>
            <person name="Nusbaum C."/>
            <person name="Birren B."/>
        </authorList>
    </citation>
    <scope>NUCLEOTIDE SEQUENCE [LARGE SCALE GENOMIC DNA]</scope>
    <source>
        <strain evidence="1">CHvinca01</strain>
    </source>
</reference>
<name>W2LXZ2_PHYNI</name>
<accession>W2LXZ2</accession>
<protein>
    <submittedName>
        <fullName evidence="1">Uncharacterized protein</fullName>
    </submittedName>
</protein>
<dbReference type="OrthoDB" id="97313at2759"/>
<organism evidence="1">
    <name type="scientific">Phytophthora nicotianae</name>
    <name type="common">Potato buckeye rot agent</name>
    <name type="synonym">Phytophthora parasitica</name>
    <dbReference type="NCBI Taxonomy" id="4792"/>
    <lineage>
        <taxon>Eukaryota</taxon>
        <taxon>Sar</taxon>
        <taxon>Stramenopiles</taxon>
        <taxon>Oomycota</taxon>
        <taxon>Peronosporomycetes</taxon>
        <taxon>Peronosporales</taxon>
        <taxon>Peronosporaceae</taxon>
        <taxon>Phytophthora</taxon>
    </lineage>
</organism>
<dbReference type="AlphaFoldDB" id="W2LXZ2"/>
<dbReference type="EMBL" id="KI677415">
    <property type="protein sequence ID" value="ETM02369.1"/>
    <property type="molecule type" value="Genomic_DNA"/>
</dbReference>
<gene>
    <name evidence="1" type="ORF">L917_01152</name>
</gene>
<dbReference type="Proteomes" id="UP000054423">
    <property type="component" value="Unassembled WGS sequence"/>
</dbReference>
<sequence>MNCRPKNKNKVKLKGVEGSKANSVTTVAVQMGVHRSSIYRWRKQKPKLEGDKKNGSKFCVNPQAHEAQRAKLLPIGPRDMSDASQRTYMHCQKLLLSMMLRTSKMKALMNEMRFSIQLTESFRTLEEGVSTLHLMMSHWSRLLL</sequence>
<dbReference type="VEuPathDB" id="FungiDB:PPTG_20846"/>
<proteinExistence type="predicted"/>